<proteinExistence type="predicted"/>
<feature type="compositionally biased region" description="Low complexity" evidence="1">
    <location>
        <begin position="157"/>
        <end position="177"/>
    </location>
</feature>
<feature type="region of interest" description="Disordered" evidence="1">
    <location>
        <begin position="157"/>
        <end position="186"/>
    </location>
</feature>
<reference evidence="2 3" key="1">
    <citation type="journal article" date="2013" name="BMC Genomics">
        <title>Reconstruction of the lipid metabolism for the microalga Monoraphidium neglectum from its genome sequence reveals characteristics suitable for biofuel production.</title>
        <authorList>
            <person name="Bogen C."/>
            <person name="Al-Dilaimi A."/>
            <person name="Albersmeier A."/>
            <person name="Wichmann J."/>
            <person name="Grundmann M."/>
            <person name="Rupp O."/>
            <person name="Lauersen K.J."/>
            <person name="Blifernez-Klassen O."/>
            <person name="Kalinowski J."/>
            <person name="Goesmann A."/>
            <person name="Mussgnug J.H."/>
            <person name="Kruse O."/>
        </authorList>
    </citation>
    <scope>NUCLEOTIDE SEQUENCE [LARGE SCALE GENOMIC DNA]</scope>
    <source>
        <strain evidence="2 3">SAG 48.87</strain>
    </source>
</reference>
<dbReference type="Proteomes" id="UP000054498">
    <property type="component" value="Unassembled WGS sequence"/>
</dbReference>
<organism evidence="2 3">
    <name type="scientific">Monoraphidium neglectum</name>
    <dbReference type="NCBI Taxonomy" id="145388"/>
    <lineage>
        <taxon>Eukaryota</taxon>
        <taxon>Viridiplantae</taxon>
        <taxon>Chlorophyta</taxon>
        <taxon>core chlorophytes</taxon>
        <taxon>Chlorophyceae</taxon>
        <taxon>CS clade</taxon>
        <taxon>Sphaeropleales</taxon>
        <taxon>Selenastraceae</taxon>
        <taxon>Monoraphidium</taxon>
    </lineage>
</organism>
<accession>A0A0D2MI59</accession>
<evidence type="ECO:0000313" key="2">
    <source>
        <dbReference type="EMBL" id="KIZ02705.1"/>
    </source>
</evidence>
<sequence length="186" mass="19792">MPNWADAFADPNYVAYATIVKPANARPSKKKVVEVEEVMYDDVLTTVDDPEISGGQTFQQIRIAVGDCVLTYTGAGGRGAGVRPAGAPFIGRVAGIELLPSREWPGLNSKTNGDPAVVLRSMGPADRHWVELQERKGRLPAKYFRLRAGRAAAGAGAGRGAVRNGGAAASRAWPAAAEPRRRLRPC</sequence>
<dbReference type="RefSeq" id="XP_013901724.1">
    <property type="nucleotide sequence ID" value="XM_014046270.1"/>
</dbReference>
<keyword evidence="3" id="KW-1185">Reference proteome</keyword>
<dbReference type="KEGG" id="mng:MNEG_5259"/>
<protein>
    <submittedName>
        <fullName evidence="2">Uncharacterized protein</fullName>
    </submittedName>
</protein>
<gene>
    <name evidence="2" type="ORF">MNEG_5259</name>
</gene>
<name>A0A0D2MI59_9CHLO</name>
<dbReference type="GeneID" id="25738136"/>
<dbReference type="EMBL" id="KK100993">
    <property type="protein sequence ID" value="KIZ02705.1"/>
    <property type="molecule type" value="Genomic_DNA"/>
</dbReference>
<evidence type="ECO:0000313" key="3">
    <source>
        <dbReference type="Proteomes" id="UP000054498"/>
    </source>
</evidence>
<dbReference type="AlphaFoldDB" id="A0A0D2MI59"/>
<dbReference type="OrthoDB" id="10643553at2759"/>
<evidence type="ECO:0000256" key="1">
    <source>
        <dbReference type="SAM" id="MobiDB-lite"/>
    </source>
</evidence>